<dbReference type="Proteomes" id="UP000191039">
    <property type="component" value="Unassembled WGS sequence"/>
</dbReference>
<dbReference type="Pfam" id="PF05899">
    <property type="entry name" value="Cupin_3"/>
    <property type="match status" value="1"/>
</dbReference>
<dbReference type="Gene3D" id="2.60.120.10">
    <property type="entry name" value="Jelly Rolls"/>
    <property type="match status" value="1"/>
</dbReference>
<accession>A0A1T3W508</accession>
<dbReference type="EMBL" id="MIJD01000291">
    <property type="protein sequence ID" value="OPE49414.1"/>
    <property type="molecule type" value="Genomic_DNA"/>
</dbReference>
<dbReference type="InterPro" id="IPR014710">
    <property type="entry name" value="RmlC-like_jellyroll"/>
</dbReference>
<organism evidence="2 3">
    <name type="scientific">Mycolicibacterium diernhoferi</name>
    <dbReference type="NCBI Taxonomy" id="1801"/>
    <lineage>
        <taxon>Bacteria</taxon>
        <taxon>Bacillati</taxon>
        <taxon>Actinomycetota</taxon>
        <taxon>Actinomycetes</taxon>
        <taxon>Mycobacteriales</taxon>
        <taxon>Mycobacteriaceae</taxon>
        <taxon>Mycolicibacterium</taxon>
    </lineage>
</organism>
<name>A0A1T3W508_9MYCO</name>
<dbReference type="InterPro" id="IPR008579">
    <property type="entry name" value="UGlyAH_Cupin_dom"/>
</dbReference>
<evidence type="ECO:0000259" key="1">
    <source>
        <dbReference type="Pfam" id="PF05899"/>
    </source>
</evidence>
<feature type="domain" description="(S)-ureidoglycine aminohydrolase cupin" evidence="1">
    <location>
        <begin position="47"/>
        <end position="113"/>
    </location>
</feature>
<protein>
    <recommendedName>
        <fullName evidence="1">(S)-ureidoglycine aminohydrolase cupin domain-containing protein</fullName>
    </recommendedName>
</protein>
<proteinExistence type="predicted"/>
<sequence length="117" mass="12893">MCNNNPTKNEDGTVIKRYDPLTVELTESEKPGNPPARSAVLYTADGQKHGVWEAEPGVHNGYQGQETVVILQGRATVTVESGQTVEVGQGDLFICQPGEKMTWTVHEKIRKVFVINQ</sequence>
<dbReference type="InterPro" id="IPR011051">
    <property type="entry name" value="RmlC_Cupin_sf"/>
</dbReference>
<evidence type="ECO:0000313" key="3">
    <source>
        <dbReference type="Proteomes" id="UP000191039"/>
    </source>
</evidence>
<dbReference type="PANTHER" id="PTHR40943">
    <property type="entry name" value="CYTOPLASMIC PROTEIN-RELATED"/>
    <property type="match status" value="1"/>
</dbReference>
<reference evidence="2 3" key="1">
    <citation type="submission" date="2016-09" db="EMBL/GenBank/DDBJ databases">
        <title>genome sequences of unsequenced Mycobacteria.</title>
        <authorList>
            <person name="Greninger A.L."/>
            <person name="Jerome K.R."/>
            <person name="Mcnair B."/>
            <person name="Wallis C."/>
            <person name="Fang F."/>
        </authorList>
    </citation>
    <scope>NUCLEOTIDE SEQUENCE [LARGE SCALE GENOMIC DNA]</scope>
    <source>
        <strain evidence="2 3">BM1</strain>
    </source>
</reference>
<dbReference type="AlphaFoldDB" id="A0A1T3W508"/>
<dbReference type="PANTHER" id="PTHR40943:SF1">
    <property type="entry name" value="CYTOPLASMIC PROTEIN"/>
    <property type="match status" value="1"/>
</dbReference>
<evidence type="ECO:0000313" key="2">
    <source>
        <dbReference type="EMBL" id="OPE49414.1"/>
    </source>
</evidence>
<dbReference type="SUPFAM" id="SSF51182">
    <property type="entry name" value="RmlC-like cupins"/>
    <property type="match status" value="1"/>
</dbReference>
<gene>
    <name evidence="2" type="ORF">BV510_22345</name>
</gene>
<comment type="caution">
    <text evidence="2">The sequence shown here is derived from an EMBL/GenBank/DDBJ whole genome shotgun (WGS) entry which is preliminary data.</text>
</comment>